<proteinExistence type="predicted"/>
<accession>A0A146F9E5</accession>
<dbReference type="Proteomes" id="UP000075230">
    <property type="component" value="Unassembled WGS sequence"/>
</dbReference>
<sequence>MACMGGIKISESDWEQQGSPASLVYLVVQSGITRAPLIQVLMCLSNVGVTMWD</sequence>
<reference evidence="1 2" key="1">
    <citation type="journal article" date="2016" name="DNA Res.">
        <title>Genome sequence of Aspergillus luchuensis NBRC 4314.</title>
        <authorList>
            <person name="Yamada O."/>
            <person name="Machida M."/>
            <person name="Hosoyama A."/>
            <person name="Goto M."/>
            <person name="Takahashi T."/>
            <person name="Futagami T."/>
            <person name="Yamagata Y."/>
            <person name="Takeuchi M."/>
            <person name="Kobayashi T."/>
            <person name="Koike H."/>
            <person name="Abe K."/>
            <person name="Asai K."/>
            <person name="Arita M."/>
            <person name="Fujita N."/>
            <person name="Fukuda K."/>
            <person name="Higa K."/>
            <person name="Horikawa H."/>
            <person name="Ishikawa T."/>
            <person name="Jinno K."/>
            <person name="Kato Y."/>
            <person name="Kirimura K."/>
            <person name="Mizutani O."/>
            <person name="Nakasone K."/>
            <person name="Sano M."/>
            <person name="Shiraishi Y."/>
            <person name="Tsukahara M."/>
            <person name="Gomi K."/>
        </authorList>
    </citation>
    <scope>NUCLEOTIDE SEQUENCE [LARGE SCALE GENOMIC DNA]</scope>
    <source>
        <strain evidence="1 2">RIB 2604</strain>
    </source>
</reference>
<evidence type="ECO:0000313" key="2">
    <source>
        <dbReference type="Proteomes" id="UP000075230"/>
    </source>
</evidence>
<organism evidence="1 2">
    <name type="scientific">Aspergillus kawachii</name>
    <name type="common">White koji mold</name>
    <name type="synonym">Aspergillus awamori var. kawachi</name>
    <dbReference type="NCBI Taxonomy" id="1069201"/>
    <lineage>
        <taxon>Eukaryota</taxon>
        <taxon>Fungi</taxon>
        <taxon>Dikarya</taxon>
        <taxon>Ascomycota</taxon>
        <taxon>Pezizomycotina</taxon>
        <taxon>Eurotiomycetes</taxon>
        <taxon>Eurotiomycetidae</taxon>
        <taxon>Eurotiales</taxon>
        <taxon>Aspergillaceae</taxon>
        <taxon>Aspergillus</taxon>
        <taxon>Aspergillus subgen. Circumdati</taxon>
    </lineage>
</organism>
<gene>
    <name evidence="1" type="ORF">RIB2604_01503720</name>
</gene>
<dbReference type="EMBL" id="BCWF01000015">
    <property type="protein sequence ID" value="GAT22339.1"/>
    <property type="molecule type" value="Genomic_DNA"/>
</dbReference>
<reference evidence="2" key="2">
    <citation type="submission" date="2016-02" db="EMBL/GenBank/DDBJ databases">
        <title>Genome sequencing of Aspergillus luchuensis NBRC 4314.</title>
        <authorList>
            <person name="Yamada O."/>
        </authorList>
    </citation>
    <scope>NUCLEOTIDE SEQUENCE [LARGE SCALE GENOMIC DNA]</scope>
    <source>
        <strain evidence="2">RIB 2604</strain>
    </source>
</reference>
<protein>
    <submittedName>
        <fullName evidence="1">HLH DNA binding domain protein</fullName>
    </submittedName>
</protein>
<name>A0A146F9E5_ASPKA</name>
<evidence type="ECO:0000313" key="1">
    <source>
        <dbReference type="EMBL" id="GAT22339.1"/>
    </source>
</evidence>
<comment type="caution">
    <text evidence="1">The sequence shown here is derived from an EMBL/GenBank/DDBJ whole genome shotgun (WGS) entry which is preliminary data.</text>
</comment>
<dbReference type="AlphaFoldDB" id="A0A146F9E5"/>